<dbReference type="InterPro" id="IPR036397">
    <property type="entry name" value="RNaseH_sf"/>
</dbReference>
<dbReference type="AlphaFoldDB" id="A0ABD2AXA6"/>
<dbReference type="Proteomes" id="UP001607302">
    <property type="component" value="Unassembled WGS sequence"/>
</dbReference>
<protein>
    <submittedName>
        <fullName evidence="1">Uncharacterized protein</fullName>
    </submittedName>
</protein>
<accession>A0ABD2AXA6</accession>
<reference evidence="1 2" key="1">
    <citation type="journal article" date="2024" name="Ann. Entomol. Soc. Am.">
        <title>Genomic analyses of the southern and eastern yellowjacket wasps (Hymenoptera: Vespidae) reveal evolutionary signatures of social life.</title>
        <authorList>
            <person name="Catto M.A."/>
            <person name="Caine P.B."/>
            <person name="Orr S.E."/>
            <person name="Hunt B.G."/>
            <person name="Goodisman M.A.D."/>
        </authorList>
    </citation>
    <scope>NUCLEOTIDE SEQUENCE [LARGE SCALE GENOMIC DNA]</scope>
    <source>
        <strain evidence="1">233</strain>
        <tissue evidence="1">Head and thorax</tissue>
    </source>
</reference>
<proteinExistence type="predicted"/>
<evidence type="ECO:0000313" key="1">
    <source>
        <dbReference type="EMBL" id="KAL2725246.1"/>
    </source>
</evidence>
<dbReference type="Gene3D" id="3.30.420.10">
    <property type="entry name" value="Ribonuclease H-like superfamily/Ribonuclease H"/>
    <property type="match status" value="1"/>
</dbReference>
<dbReference type="EMBL" id="JAUDFV010000138">
    <property type="protein sequence ID" value="KAL2725246.1"/>
    <property type="molecule type" value="Genomic_DNA"/>
</dbReference>
<gene>
    <name evidence="1" type="ORF">V1478_007919</name>
</gene>
<evidence type="ECO:0000313" key="2">
    <source>
        <dbReference type="Proteomes" id="UP001607302"/>
    </source>
</evidence>
<comment type="caution">
    <text evidence="1">The sequence shown here is derived from an EMBL/GenBank/DDBJ whole genome shotgun (WGS) entry which is preliminary data.</text>
</comment>
<organism evidence="1 2">
    <name type="scientific">Vespula squamosa</name>
    <name type="common">Southern yellow jacket</name>
    <name type="synonym">Wasp</name>
    <dbReference type="NCBI Taxonomy" id="30214"/>
    <lineage>
        <taxon>Eukaryota</taxon>
        <taxon>Metazoa</taxon>
        <taxon>Ecdysozoa</taxon>
        <taxon>Arthropoda</taxon>
        <taxon>Hexapoda</taxon>
        <taxon>Insecta</taxon>
        <taxon>Pterygota</taxon>
        <taxon>Neoptera</taxon>
        <taxon>Endopterygota</taxon>
        <taxon>Hymenoptera</taxon>
        <taxon>Apocrita</taxon>
        <taxon>Aculeata</taxon>
        <taxon>Vespoidea</taxon>
        <taxon>Vespidae</taxon>
        <taxon>Vespinae</taxon>
        <taxon>Vespula</taxon>
    </lineage>
</organism>
<name>A0ABD2AXA6_VESSQ</name>
<keyword evidence="2" id="KW-1185">Reference proteome</keyword>
<sequence>MTWDEKTRYAVENLSCRIGPDLNPLDFYLWRHLQSVVYKTPVNSVERITLVKAEGDLPLSCTFHMQLDILY</sequence>